<keyword evidence="1" id="KW-0472">Membrane</keyword>
<dbReference type="Proteomes" id="UP000008461">
    <property type="component" value="Chromosome"/>
</dbReference>
<dbReference type="AlphaFoldDB" id="F4L036"/>
<evidence type="ECO:0000313" key="2">
    <source>
        <dbReference type="EMBL" id="AEE52745.1"/>
    </source>
</evidence>
<name>F4L036_HALH1</name>
<keyword evidence="1" id="KW-0812">Transmembrane</keyword>
<organism evidence="2 3">
    <name type="scientific">Haliscomenobacter hydrossis (strain ATCC 27775 / DSM 1100 / LMG 10767 / O)</name>
    <dbReference type="NCBI Taxonomy" id="760192"/>
    <lineage>
        <taxon>Bacteria</taxon>
        <taxon>Pseudomonadati</taxon>
        <taxon>Bacteroidota</taxon>
        <taxon>Saprospiria</taxon>
        <taxon>Saprospirales</taxon>
        <taxon>Haliscomenobacteraceae</taxon>
        <taxon>Haliscomenobacter</taxon>
    </lineage>
</organism>
<keyword evidence="3" id="KW-1185">Reference proteome</keyword>
<feature type="transmembrane region" description="Helical" evidence="1">
    <location>
        <begin position="82"/>
        <end position="99"/>
    </location>
</feature>
<keyword evidence="1" id="KW-1133">Transmembrane helix</keyword>
<dbReference type="RefSeq" id="WP_013767282.1">
    <property type="nucleotide sequence ID" value="NC_015510.1"/>
</dbReference>
<evidence type="ECO:0000256" key="1">
    <source>
        <dbReference type="SAM" id="Phobius"/>
    </source>
</evidence>
<proteinExistence type="predicted"/>
<sequence>MGIVLIIFALVALIGLIINPSRPYHPGHRYYDPDEYRQPTRIVHNHHYSGRRNPDYYEEDWEQDYDDWQNSNPFPPRRIDDYVFIIVLVVSLFFLLRAWL</sequence>
<accession>F4L036</accession>
<dbReference type="KEGG" id="hhy:Halhy_4916"/>
<evidence type="ECO:0000313" key="3">
    <source>
        <dbReference type="Proteomes" id="UP000008461"/>
    </source>
</evidence>
<dbReference type="EMBL" id="CP002691">
    <property type="protein sequence ID" value="AEE52745.1"/>
    <property type="molecule type" value="Genomic_DNA"/>
</dbReference>
<reference key="2">
    <citation type="submission" date="2011-04" db="EMBL/GenBank/DDBJ databases">
        <title>Complete sequence of chromosome of Haliscomenobacter hydrossis DSM 1100.</title>
        <authorList>
            <consortium name="US DOE Joint Genome Institute (JGI-PGF)"/>
            <person name="Lucas S."/>
            <person name="Han J."/>
            <person name="Lapidus A."/>
            <person name="Bruce D."/>
            <person name="Goodwin L."/>
            <person name="Pitluck S."/>
            <person name="Peters L."/>
            <person name="Kyrpides N."/>
            <person name="Mavromatis K."/>
            <person name="Ivanova N."/>
            <person name="Ovchinnikova G."/>
            <person name="Pagani I."/>
            <person name="Daligault H."/>
            <person name="Detter J.C."/>
            <person name="Han C."/>
            <person name="Land M."/>
            <person name="Hauser L."/>
            <person name="Markowitz V."/>
            <person name="Cheng J.-F."/>
            <person name="Hugenholtz P."/>
            <person name="Woyke T."/>
            <person name="Wu D."/>
            <person name="Verbarg S."/>
            <person name="Frueling A."/>
            <person name="Brambilla E."/>
            <person name="Klenk H.-P."/>
            <person name="Eisen J.A."/>
        </authorList>
    </citation>
    <scope>NUCLEOTIDE SEQUENCE</scope>
    <source>
        <strain>DSM 1100</strain>
    </source>
</reference>
<dbReference type="STRING" id="760192.Halhy_4916"/>
<dbReference type="HOGENOM" id="CLU_2301896_0_0_10"/>
<gene>
    <name evidence="2" type="ordered locus">Halhy_4916</name>
</gene>
<reference evidence="2 3" key="1">
    <citation type="journal article" date="2011" name="Stand. Genomic Sci.">
        <title>Complete genome sequence of Haliscomenobacter hydrossis type strain (O).</title>
        <authorList>
            <consortium name="US DOE Joint Genome Institute (JGI-PGF)"/>
            <person name="Daligault H."/>
            <person name="Lapidus A."/>
            <person name="Zeytun A."/>
            <person name="Nolan M."/>
            <person name="Lucas S."/>
            <person name="Del Rio T.G."/>
            <person name="Tice H."/>
            <person name="Cheng J.F."/>
            <person name="Tapia R."/>
            <person name="Han C."/>
            <person name="Goodwin L."/>
            <person name="Pitluck S."/>
            <person name="Liolios K."/>
            <person name="Pagani I."/>
            <person name="Ivanova N."/>
            <person name="Huntemann M."/>
            <person name="Mavromatis K."/>
            <person name="Mikhailova N."/>
            <person name="Pati A."/>
            <person name="Chen A."/>
            <person name="Palaniappan K."/>
            <person name="Land M."/>
            <person name="Hauser L."/>
            <person name="Brambilla E.M."/>
            <person name="Rohde M."/>
            <person name="Verbarg S."/>
            <person name="Goker M."/>
            <person name="Bristow J."/>
            <person name="Eisen J.A."/>
            <person name="Markowitz V."/>
            <person name="Hugenholtz P."/>
            <person name="Kyrpides N.C."/>
            <person name="Klenk H.P."/>
            <person name="Woyke T."/>
        </authorList>
    </citation>
    <scope>NUCLEOTIDE SEQUENCE [LARGE SCALE GENOMIC DNA]</scope>
    <source>
        <strain evidence="3">ATCC 27775 / DSM 1100 / LMG 10767 / O</strain>
    </source>
</reference>
<protein>
    <submittedName>
        <fullName evidence="2">Uncharacterized protein</fullName>
    </submittedName>
</protein>